<dbReference type="Pfam" id="PF22694">
    <property type="entry name" value="CtpB_N-like"/>
    <property type="match status" value="1"/>
</dbReference>
<dbReference type="RefSeq" id="WP_018080515.1">
    <property type="nucleotide sequence ID" value="NZ_AQWM01000002.1"/>
</dbReference>
<dbReference type="SMART" id="SM00228">
    <property type="entry name" value="PDZ"/>
    <property type="match status" value="1"/>
</dbReference>
<dbReference type="SMART" id="SM00245">
    <property type="entry name" value="TSPc"/>
    <property type="match status" value="1"/>
</dbReference>
<comment type="caution">
    <text evidence="8">The sequence shown here is derived from an EMBL/GenBank/DDBJ whole genome shotgun (WGS) entry which is preliminary data.</text>
</comment>
<protein>
    <submittedName>
        <fullName evidence="8">Peptidase S41</fullName>
    </submittedName>
</protein>
<evidence type="ECO:0000256" key="5">
    <source>
        <dbReference type="RuleBase" id="RU004404"/>
    </source>
</evidence>
<evidence type="ECO:0000256" key="6">
    <source>
        <dbReference type="SAM" id="MobiDB-lite"/>
    </source>
</evidence>
<evidence type="ECO:0000256" key="4">
    <source>
        <dbReference type="ARBA" id="ARBA00022825"/>
    </source>
</evidence>
<comment type="similarity">
    <text evidence="1 5">Belongs to the peptidase S41A family.</text>
</comment>
<keyword evidence="4 5" id="KW-0720">Serine protease</keyword>
<dbReference type="GO" id="GO:0006508">
    <property type="term" value="P:proteolysis"/>
    <property type="evidence" value="ECO:0007669"/>
    <property type="project" value="UniProtKB-KW"/>
</dbReference>
<evidence type="ECO:0000256" key="3">
    <source>
        <dbReference type="ARBA" id="ARBA00022801"/>
    </source>
</evidence>
<dbReference type="CDD" id="cd06782">
    <property type="entry name" value="cpPDZ_CPP-like"/>
    <property type="match status" value="1"/>
</dbReference>
<dbReference type="Gene3D" id="2.30.42.10">
    <property type="match status" value="1"/>
</dbReference>
<dbReference type="Pfam" id="PF03572">
    <property type="entry name" value="Peptidase_S41"/>
    <property type="match status" value="1"/>
</dbReference>
<dbReference type="AlphaFoldDB" id="V4PYE4"/>
<dbReference type="Gene3D" id="3.30.750.44">
    <property type="match status" value="1"/>
</dbReference>
<feature type="domain" description="PDZ" evidence="7">
    <location>
        <begin position="84"/>
        <end position="152"/>
    </location>
</feature>
<keyword evidence="9" id="KW-1185">Reference proteome</keyword>
<keyword evidence="2 5" id="KW-0645">Protease</keyword>
<feature type="compositionally biased region" description="Low complexity" evidence="6">
    <location>
        <begin position="470"/>
        <end position="496"/>
    </location>
</feature>
<dbReference type="InterPro" id="IPR029045">
    <property type="entry name" value="ClpP/crotonase-like_dom_sf"/>
</dbReference>
<feature type="region of interest" description="Disordered" evidence="6">
    <location>
        <begin position="456"/>
        <end position="496"/>
    </location>
</feature>
<dbReference type="PROSITE" id="PS50106">
    <property type="entry name" value="PDZ"/>
    <property type="match status" value="1"/>
</dbReference>
<dbReference type="FunFam" id="3.90.226.10:FF:000029">
    <property type="entry name" value="Peptidase, S41 family"/>
    <property type="match status" value="1"/>
</dbReference>
<dbReference type="Gene3D" id="3.90.226.10">
    <property type="entry name" value="2-enoyl-CoA Hydratase, Chain A, domain 1"/>
    <property type="match status" value="1"/>
</dbReference>
<sequence length="496" mass="52361">MKNLYLGGVAVIALSIGAVAYANQPVFSPRSDTYQQLELFGNVLALVQQDYVVPVDSKKLINAALEGMLASLDPHSNYLSDDDYTDLKEKTRGSYGGIGLEVSSEDGAVKVVTPIDDTPAQKAGIESGDYITAIDGTSIIGLPLNDAITKMKGEPNTKLIVTIVRVGKTEPFDVPLTREIITVKSVKTRMEGDFGYLRIASFSETTANDAKTQLADLIAKNPNMKGLVLDLRNNPGGLLEQSVGVADLFLDGGEIVSQRGRDPKDIIRYQAKKGDMLNGKPIVVLINPGTASAAEIVSGALKDQHRASIVGLTSFGKGSVQSVIDLGQNRAVKLTTARYYTPSGQSIQKTGIEPDLEVAQTKEQAKYIATSAMQYTEAAYGNALDADEGKARRSAHAVQEVPPEDFDTKTGDFELTRALDVLKYNGDVKLAAAHPRGAKLADSDLVDKPGVKFDAKAKLAGPDAKKAGTASSAASSSSSSSASAASSSSASSVEKK</sequence>
<dbReference type="eggNOG" id="COG0793">
    <property type="taxonomic scope" value="Bacteria"/>
</dbReference>
<dbReference type="PANTHER" id="PTHR32060:SF30">
    <property type="entry name" value="CARBOXY-TERMINAL PROCESSING PROTEASE CTPA"/>
    <property type="match status" value="1"/>
</dbReference>
<dbReference type="GO" id="GO:0030288">
    <property type="term" value="C:outer membrane-bounded periplasmic space"/>
    <property type="evidence" value="ECO:0007669"/>
    <property type="project" value="TreeGrafter"/>
</dbReference>
<accession>V4PYE4</accession>
<dbReference type="InterPro" id="IPR001478">
    <property type="entry name" value="PDZ"/>
</dbReference>
<reference evidence="8 9" key="1">
    <citation type="journal article" date="2014" name="Nature">
        <title>Sequential evolution of bacterial morphology by co-option of a developmental regulator.</title>
        <authorList>
            <person name="Jiang C."/>
            <person name="Brown P.J."/>
            <person name="Ducret A."/>
            <person name="Brun Y.V."/>
        </authorList>
    </citation>
    <scope>NUCLEOTIDE SEQUENCE [LARGE SCALE GENOMIC DNA]</scope>
    <source>
        <strain evidence="8 9">DSM 16100</strain>
    </source>
</reference>
<dbReference type="InterPro" id="IPR004447">
    <property type="entry name" value="Peptidase_S41A"/>
</dbReference>
<dbReference type="InterPro" id="IPR036034">
    <property type="entry name" value="PDZ_sf"/>
</dbReference>
<dbReference type="NCBIfam" id="TIGR00225">
    <property type="entry name" value="prc"/>
    <property type="match status" value="1"/>
</dbReference>
<dbReference type="EMBL" id="AWGB01000008">
    <property type="protein sequence ID" value="ESQ93416.1"/>
    <property type="molecule type" value="Genomic_DNA"/>
</dbReference>
<dbReference type="FunFam" id="2.30.42.10:FF:000063">
    <property type="entry name" value="Peptidase, S41 family"/>
    <property type="match status" value="1"/>
</dbReference>
<dbReference type="CDD" id="cd07560">
    <property type="entry name" value="Peptidase_S41_CPP"/>
    <property type="match status" value="1"/>
</dbReference>
<evidence type="ECO:0000256" key="1">
    <source>
        <dbReference type="ARBA" id="ARBA00009179"/>
    </source>
</evidence>
<dbReference type="PANTHER" id="PTHR32060">
    <property type="entry name" value="TAIL-SPECIFIC PROTEASE"/>
    <property type="match status" value="1"/>
</dbReference>
<dbReference type="GO" id="GO:0008236">
    <property type="term" value="F:serine-type peptidase activity"/>
    <property type="evidence" value="ECO:0007669"/>
    <property type="project" value="UniProtKB-KW"/>
</dbReference>
<dbReference type="SUPFAM" id="SSF52096">
    <property type="entry name" value="ClpP/crotonase"/>
    <property type="match status" value="1"/>
</dbReference>
<organism evidence="8 9">
    <name type="scientific">Asticcacaulis benevestitus DSM 16100 = ATCC BAA-896</name>
    <dbReference type="NCBI Taxonomy" id="1121022"/>
    <lineage>
        <taxon>Bacteria</taxon>
        <taxon>Pseudomonadati</taxon>
        <taxon>Pseudomonadota</taxon>
        <taxon>Alphaproteobacteria</taxon>
        <taxon>Caulobacterales</taxon>
        <taxon>Caulobacteraceae</taxon>
        <taxon>Asticcacaulis</taxon>
    </lineage>
</organism>
<keyword evidence="3 5" id="KW-0378">Hydrolase</keyword>
<dbReference type="STRING" id="1121022.GCA_000376105_00848"/>
<evidence type="ECO:0000313" key="8">
    <source>
        <dbReference type="EMBL" id="ESQ93416.1"/>
    </source>
</evidence>
<dbReference type="InterPro" id="IPR005151">
    <property type="entry name" value="Tail-specific_protease"/>
</dbReference>
<proteinExistence type="inferred from homology"/>
<dbReference type="GO" id="GO:0007165">
    <property type="term" value="P:signal transduction"/>
    <property type="evidence" value="ECO:0007669"/>
    <property type="project" value="TreeGrafter"/>
</dbReference>
<gene>
    <name evidence="8" type="ORF">ABENE_05805</name>
</gene>
<dbReference type="PATRIC" id="fig|1121022.4.peg.1155"/>
<evidence type="ECO:0000256" key="2">
    <source>
        <dbReference type="ARBA" id="ARBA00022670"/>
    </source>
</evidence>
<evidence type="ECO:0000259" key="7">
    <source>
        <dbReference type="PROSITE" id="PS50106"/>
    </source>
</evidence>
<dbReference type="InterPro" id="IPR055210">
    <property type="entry name" value="CtpA/B_N"/>
</dbReference>
<dbReference type="GO" id="GO:0004175">
    <property type="term" value="F:endopeptidase activity"/>
    <property type="evidence" value="ECO:0007669"/>
    <property type="project" value="TreeGrafter"/>
</dbReference>
<name>V4PYE4_9CAUL</name>
<dbReference type="Proteomes" id="UP000017837">
    <property type="component" value="Unassembled WGS sequence"/>
</dbReference>
<dbReference type="SUPFAM" id="SSF50156">
    <property type="entry name" value="PDZ domain-like"/>
    <property type="match status" value="1"/>
</dbReference>
<dbReference type="OrthoDB" id="9812068at2"/>
<evidence type="ECO:0000313" key="9">
    <source>
        <dbReference type="Proteomes" id="UP000017837"/>
    </source>
</evidence>
<dbReference type="Pfam" id="PF13180">
    <property type="entry name" value="PDZ_2"/>
    <property type="match status" value="1"/>
</dbReference>